<accession>A0A6A6IZQ7</accession>
<dbReference type="GeneID" id="54574565"/>
<dbReference type="Proteomes" id="UP000800094">
    <property type="component" value="Unassembled WGS sequence"/>
</dbReference>
<sequence>MDGGPAQVENGRKSTPLAPICGHVAPPSFPRLTASKVAPDVCCRRHLLLDICGRRQRTALATQADASACRWSKSSAVTPVFNTRRCSTSAPACRVCPPLLVSSALRLIAAVPGIRARNGAASFSNAWALLLICSQTSLRLFGYTGCNVHAPARLTASTNSSGHHRVVGHSSRNSSRRAGYRLLHQPWRGSEDDS</sequence>
<gene>
    <name evidence="2" type="ORF">BU26DRAFT_2587</name>
</gene>
<name>A0A6A6IZQ7_9PLEO</name>
<evidence type="ECO:0000313" key="2">
    <source>
        <dbReference type="EMBL" id="KAF2255547.1"/>
    </source>
</evidence>
<protein>
    <submittedName>
        <fullName evidence="2">Uncharacterized protein</fullName>
    </submittedName>
</protein>
<proteinExistence type="predicted"/>
<dbReference type="AlphaFoldDB" id="A0A6A6IZQ7"/>
<reference evidence="2" key="1">
    <citation type="journal article" date="2020" name="Stud. Mycol.">
        <title>101 Dothideomycetes genomes: a test case for predicting lifestyles and emergence of pathogens.</title>
        <authorList>
            <person name="Haridas S."/>
            <person name="Albert R."/>
            <person name="Binder M."/>
            <person name="Bloem J."/>
            <person name="Labutti K."/>
            <person name="Salamov A."/>
            <person name="Andreopoulos B."/>
            <person name="Baker S."/>
            <person name="Barry K."/>
            <person name="Bills G."/>
            <person name="Bluhm B."/>
            <person name="Cannon C."/>
            <person name="Castanera R."/>
            <person name="Culley D."/>
            <person name="Daum C."/>
            <person name="Ezra D."/>
            <person name="Gonzalez J."/>
            <person name="Henrissat B."/>
            <person name="Kuo A."/>
            <person name="Liang C."/>
            <person name="Lipzen A."/>
            <person name="Lutzoni F."/>
            <person name="Magnuson J."/>
            <person name="Mondo S."/>
            <person name="Nolan M."/>
            <person name="Ohm R."/>
            <person name="Pangilinan J."/>
            <person name="Park H.-J."/>
            <person name="Ramirez L."/>
            <person name="Alfaro M."/>
            <person name="Sun H."/>
            <person name="Tritt A."/>
            <person name="Yoshinaga Y."/>
            <person name="Zwiers L.-H."/>
            <person name="Turgeon B."/>
            <person name="Goodwin S."/>
            <person name="Spatafora J."/>
            <person name="Crous P."/>
            <person name="Grigoriev I."/>
        </authorList>
    </citation>
    <scope>NUCLEOTIDE SEQUENCE</scope>
    <source>
        <strain evidence="2">CBS 122368</strain>
    </source>
</reference>
<keyword evidence="3" id="KW-1185">Reference proteome</keyword>
<feature type="region of interest" description="Disordered" evidence="1">
    <location>
        <begin position="157"/>
        <end position="176"/>
    </location>
</feature>
<organism evidence="2 3">
    <name type="scientific">Trematosphaeria pertusa</name>
    <dbReference type="NCBI Taxonomy" id="390896"/>
    <lineage>
        <taxon>Eukaryota</taxon>
        <taxon>Fungi</taxon>
        <taxon>Dikarya</taxon>
        <taxon>Ascomycota</taxon>
        <taxon>Pezizomycotina</taxon>
        <taxon>Dothideomycetes</taxon>
        <taxon>Pleosporomycetidae</taxon>
        <taxon>Pleosporales</taxon>
        <taxon>Massarineae</taxon>
        <taxon>Trematosphaeriaceae</taxon>
        <taxon>Trematosphaeria</taxon>
    </lineage>
</organism>
<evidence type="ECO:0000256" key="1">
    <source>
        <dbReference type="SAM" id="MobiDB-lite"/>
    </source>
</evidence>
<dbReference type="RefSeq" id="XP_033690551.1">
    <property type="nucleotide sequence ID" value="XM_033821235.1"/>
</dbReference>
<dbReference type="EMBL" id="ML987189">
    <property type="protein sequence ID" value="KAF2255547.1"/>
    <property type="molecule type" value="Genomic_DNA"/>
</dbReference>
<evidence type="ECO:0000313" key="3">
    <source>
        <dbReference type="Proteomes" id="UP000800094"/>
    </source>
</evidence>